<dbReference type="Gene3D" id="3.30.70.270">
    <property type="match status" value="1"/>
</dbReference>
<dbReference type="InterPro" id="IPR043502">
    <property type="entry name" value="DNA/RNA_pol_sf"/>
</dbReference>
<dbReference type="CDD" id="cd01647">
    <property type="entry name" value="RT_LTR"/>
    <property type="match status" value="1"/>
</dbReference>
<dbReference type="InterPro" id="IPR021109">
    <property type="entry name" value="Peptidase_aspartic_dom_sf"/>
</dbReference>
<dbReference type="InterPro" id="IPR005162">
    <property type="entry name" value="Retrotrans_gag_dom"/>
</dbReference>
<dbReference type="PANTHER" id="PTHR35046">
    <property type="entry name" value="ZINC KNUCKLE (CCHC-TYPE) FAMILY PROTEIN"/>
    <property type="match status" value="1"/>
</dbReference>
<comment type="caution">
    <text evidence="3">The sequence shown here is derived from an EMBL/GenBank/DDBJ whole genome shotgun (WGS) entry which is preliminary data.</text>
</comment>
<feature type="domain" description="Retrotransposon gag" evidence="2">
    <location>
        <begin position="1"/>
        <end position="64"/>
    </location>
</feature>
<feature type="non-terminal residue" evidence="3">
    <location>
        <position position="1"/>
    </location>
</feature>
<dbReference type="Gene3D" id="2.40.70.10">
    <property type="entry name" value="Acid Proteases"/>
    <property type="match status" value="1"/>
</dbReference>
<protein>
    <recommendedName>
        <fullName evidence="5">Reverse transcriptase domain-containing protein</fullName>
    </recommendedName>
</protein>
<evidence type="ECO:0000259" key="1">
    <source>
        <dbReference type="Pfam" id="PF00078"/>
    </source>
</evidence>
<dbReference type="Pfam" id="PF00078">
    <property type="entry name" value="RVT_1"/>
    <property type="match status" value="1"/>
</dbReference>
<dbReference type="EMBL" id="QJKJ01003827">
    <property type="protein sequence ID" value="RDX96732.1"/>
    <property type="molecule type" value="Genomic_DNA"/>
</dbReference>
<organism evidence="3 4">
    <name type="scientific">Mucuna pruriens</name>
    <name type="common">Velvet bean</name>
    <name type="synonym">Dolichos pruriens</name>
    <dbReference type="NCBI Taxonomy" id="157652"/>
    <lineage>
        <taxon>Eukaryota</taxon>
        <taxon>Viridiplantae</taxon>
        <taxon>Streptophyta</taxon>
        <taxon>Embryophyta</taxon>
        <taxon>Tracheophyta</taxon>
        <taxon>Spermatophyta</taxon>
        <taxon>Magnoliopsida</taxon>
        <taxon>eudicotyledons</taxon>
        <taxon>Gunneridae</taxon>
        <taxon>Pentapetalae</taxon>
        <taxon>rosids</taxon>
        <taxon>fabids</taxon>
        <taxon>Fabales</taxon>
        <taxon>Fabaceae</taxon>
        <taxon>Papilionoideae</taxon>
        <taxon>50 kb inversion clade</taxon>
        <taxon>NPAAA clade</taxon>
        <taxon>indigoferoid/millettioid clade</taxon>
        <taxon>Phaseoleae</taxon>
        <taxon>Mucuna</taxon>
    </lineage>
</organism>
<dbReference type="InterPro" id="IPR043128">
    <property type="entry name" value="Rev_trsase/Diguanyl_cyclase"/>
</dbReference>
<name>A0A371H1Q0_MUCPR</name>
<evidence type="ECO:0000313" key="3">
    <source>
        <dbReference type="EMBL" id="RDX96732.1"/>
    </source>
</evidence>
<dbReference type="OrthoDB" id="1110325at2759"/>
<dbReference type="Pfam" id="PF03732">
    <property type="entry name" value="Retrotrans_gag"/>
    <property type="match status" value="1"/>
</dbReference>
<evidence type="ECO:0000313" key="4">
    <source>
        <dbReference type="Proteomes" id="UP000257109"/>
    </source>
</evidence>
<evidence type="ECO:0008006" key="5">
    <source>
        <dbReference type="Google" id="ProtNLM"/>
    </source>
</evidence>
<keyword evidence="4" id="KW-1185">Reference proteome</keyword>
<dbReference type="Proteomes" id="UP000257109">
    <property type="component" value="Unassembled WGS sequence"/>
</dbReference>
<dbReference type="Pfam" id="PF13650">
    <property type="entry name" value="Asp_protease_2"/>
    <property type="match status" value="1"/>
</dbReference>
<dbReference type="AlphaFoldDB" id="A0A371H1Q0"/>
<evidence type="ECO:0000259" key="2">
    <source>
        <dbReference type="Pfam" id="PF03732"/>
    </source>
</evidence>
<dbReference type="FunFam" id="3.30.70.270:FF:000003">
    <property type="entry name" value="Transposon Ty3-G Gag-Pol polyprotein"/>
    <property type="match status" value="1"/>
</dbReference>
<dbReference type="SUPFAM" id="SSF50630">
    <property type="entry name" value="Acid proteases"/>
    <property type="match status" value="1"/>
</dbReference>
<gene>
    <name evidence="3" type="ORF">CR513_20569</name>
</gene>
<dbReference type="InterPro" id="IPR000477">
    <property type="entry name" value="RT_dom"/>
</dbReference>
<dbReference type="CDD" id="cd00303">
    <property type="entry name" value="retropepsin_like"/>
    <property type="match status" value="1"/>
</dbReference>
<feature type="domain" description="Reverse transcriptase" evidence="1">
    <location>
        <begin position="351"/>
        <end position="435"/>
    </location>
</feature>
<sequence length="481" mass="56015">MKSIMRRRFVPSYYHRDLHKKLQSLTQGSMSVEDYYKEMEIAMIKANMEEDREATMTRFIGGLKKEITYVVELQHYMEIEDLLHKAIQVERQLKSKSSSKFASSSSSSWRSNWKNNKVVTNPKENVKVKYSNAPPKVRAQVEDCSDVEVVGLVNGDILVTRRTLSIQPKEGGDMEQCEHIFHTRCHINDKVCSMIIDSGSCTNVASTLLVEKLNLPTKKHPNPYRLQWLNDYGDIRVTKQVLVSFSIDKYKDEVLCDVAPMHPEHLLLGCPWQFDRKVTYDGYKNRYTLTMNKRIIVLTPLKLVEAYSDQIRITSYRYPIPRLDDMLDELFGSCVFTKIDLKSGYNQICMKEVIPWGLTNAPNTFMRLMNHVLHSFIGKFVVVYFDDILIYSKTLYEHVEHLHTVLNVLRENKLYENLKKYSFCPESVVFLGFVIRSKGISVDEEKVKAIKEWPTLKNANEKAKFVRELHAKVQTNIEKRN</sequence>
<dbReference type="SUPFAM" id="SSF56672">
    <property type="entry name" value="DNA/RNA polymerases"/>
    <property type="match status" value="1"/>
</dbReference>
<dbReference type="PANTHER" id="PTHR35046:SF9">
    <property type="entry name" value="RNA-DIRECTED DNA POLYMERASE"/>
    <property type="match status" value="1"/>
</dbReference>
<reference evidence="3" key="1">
    <citation type="submission" date="2018-05" db="EMBL/GenBank/DDBJ databases">
        <title>Draft genome of Mucuna pruriens seed.</title>
        <authorList>
            <person name="Nnadi N.E."/>
            <person name="Vos R."/>
            <person name="Hasami M.H."/>
            <person name="Devisetty U.K."/>
            <person name="Aguiy J.C."/>
        </authorList>
    </citation>
    <scope>NUCLEOTIDE SEQUENCE [LARGE SCALE GENOMIC DNA]</scope>
    <source>
        <strain evidence="3">JCA_2017</strain>
    </source>
</reference>
<accession>A0A371H1Q0</accession>
<proteinExistence type="predicted"/>